<dbReference type="OrthoDB" id="249703at2759"/>
<evidence type="ECO:0000313" key="4">
    <source>
        <dbReference type="Proteomes" id="UP000294933"/>
    </source>
</evidence>
<proteinExistence type="predicted"/>
<dbReference type="GO" id="GO:0005634">
    <property type="term" value="C:nucleus"/>
    <property type="evidence" value="ECO:0007669"/>
    <property type="project" value="TreeGrafter"/>
</dbReference>
<dbReference type="InterPro" id="IPR010987">
    <property type="entry name" value="Glutathione-S-Trfase_C-like"/>
</dbReference>
<organism evidence="3 4">
    <name type="scientific">Rickenella mellea</name>
    <dbReference type="NCBI Taxonomy" id="50990"/>
    <lineage>
        <taxon>Eukaryota</taxon>
        <taxon>Fungi</taxon>
        <taxon>Dikarya</taxon>
        <taxon>Basidiomycota</taxon>
        <taxon>Agaricomycotina</taxon>
        <taxon>Agaricomycetes</taxon>
        <taxon>Hymenochaetales</taxon>
        <taxon>Rickenellaceae</taxon>
        <taxon>Rickenella</taxon>
    </lineage>
</organism>
<reference evidence="3 4" key="1">
    <citation type="submission" date="2018-06" db="EMBL/GenBank/DDBJ databases">
        <title>A transcriptomic atlas of mushroom development highlights an independent origin of complex multicellularity.</title>
        <authorList>
            <consortium name="DOE Joint Genome Institute"/>
            <person name="Krizsan K."/>
            <person name="Almasi E."/>
            <person name="Merenyi Z."/>
            <person name="Sahu N."/>
            <person name="Viragh M."/>
            <person name="Koszo T."/>
            <person name="Mondo S."/>
            <person name="Kiss B."/>
            <person name="Balint B."/>
            <person name="Kues U."/>
            <person name="Barry K."/>
            <person name="Hegedus J.C."/>
            <person name="Henrissat B."/>
            <person name="Johnson J."/>
            <person name="Lipzen A."/>
            <person name="Ohm R."/>
            <person name="Nagy I."/>
            <person name="Pangilinan J."/>
            <person name="Yan J."/>
            <person name="Xiong Y."/>
            <person name="Grigoriev I.V."/>
            <person name="Hibbett D.S."/>
            <person name="Nagy L.G."/>
        </authorList>
    </citation>
    <scope>NUCLEOTIDE SEQUENCE [LARGE SCALE GENOMIC DNA]</scope>
    <source>
        <strain evidence="3 4">SZMC22713</strain>
    </source>
</reference>
<name>A0A4Y7QHV0_9AGAM</name>
<dbReference type="SUPFAM" id="SSF47616">
    <property type="entry name" value="GST C-terminal domain-like"/>
    <property type="match status" value="1"/>
</dbReference>
<dbReference type="InterPro" id="IPR004045">
    <property type="entry name" value="Glutathione_S-Trfase_N"/>
</dbReference>
<dbReference type="GO" id="GO:0016740">
    <property type="term" value="F:transferase activity"/>
    <property type="evidence" value="ECO:0007669"/>
    <property type="project" value="UniProtKB-KW"/>
</dbReference>
<dbReference type="AlphaFoldDB" id="A0A4Y7QHV0"/>
<dbReference type="CDD" id="cd03181">
    <property type="entry name" value="GST_C_EF1Bgamma_like"/>
    <property type="match status" value="1"/>
</dbReference>
<dbReference type="PANTHER" id="PTHR43986:SF1">
    <property type="entry name" value="ELONGATION FACTOR 1-GAMMA"/>
    <property type="match status" value="1"/>
</dbReference>
<dbReference type="GO" id="GO:0005737">
    <property type="term" value="C:cytoplasm"/>
    <property type="evidence" value="ECO:0007669"/>
    <property type="project" value="TreeGrafter"/>
</dbReference>
<dbReference type="InterPro" id="IPR050802">
    <property type="entry name" value="EF-GSTs"/>
</dbReference>
<dbReference type="Proteomes" id="UP000294933">
    <property type="component" value="Unassembled WGS sequence"/>
</dbReference>
<dbReference type="STRING" id="50990.A0A4Y7QHV0"/>
<dbReference type="PANTHER" id="PTHR43986">
    <property type="entry name" value="ELONGATION FACTOR 1-GAMMA"/>
    <property type="match status" value="1"/>
</dbReference>
<feature type="domain" description="GST N-terminal" evidence="1">
    <location>
        <begin position="3"/>
        <end position="105"/>
    </location>
</feature>
<dbReference type="PROSITE" id="PS50405">
    <property type="entry name" value="GST_CTER"/>
    <property type="match status" value="1"/>
</dbReference>
<dbReference type="Pfam" id="PF00043">
    <property type="entry name" value="GST_C"/>
    <property type="match status" value="1"/>
</dbReference>
<evidence type="ECO:0000313" key="3">
    <source>
        <dbReference type="EMBL" id="TDL26831.1"/>
    </source>
</evidence>
<dbReference type="Gene3D" id="1.20.1050.10">
    <property type="match status" value="1"/>
</dbReference>
<dbReference type="EMBL" id="ML170160">
    <property type="protein sequence ID" value="TDL26831.1"/>
    <property type="molecule type" value="Genomic_DNA"/>
</dbReference>
<protein>
    <submittedName>
        <fullName evidence="3">Glutathione S-transferase</fullName>
    </submittedName>
</protein>
<keyword evidence="3" id="KW-0808">Transferase</keyword>
<gene>
    <name evidence="3" type="ORF">BD410DRAFT_799952</name>
</gene>
<evidence type="ECO:0000259" key="1">
    <source>
        <dbReference type="PROSITE" id="PS50404"/>
    </source>
</evidence>
<keyword evidence="4" id="KW-1185">Reference proteome</keyword>
<sequence length="176" mass="20370">MTSIGKLWTFSYQPTGRRIRAVIAFTDLPVEIPDNFKYPETNRSPEFKSKFVSWVSFADAEIDKFTGQIFQMLNGAIPYHKDIHAKLTESQIRSFDTLEKHLSNGTFLVSDKITLADITMASVLSSALYFTLDATLRMTYPNIVRFYEGVIDHPKLKDINWTREYVEKAREYVPKE</sequence>
<feature type="domain" description="GST C-terminal" evidence="2">
    <location>
        <begin position="44"/>
        <end position="172"/>
    </location>
</feature>
<dbReference type="InterPro" id="IPR036282">
    <property type="entry name" value="Glutathione-S-Trfase_C_sf"/>
</dbReference>
<dbReference type="PROSITE" id="PS50404">
    <property type="entry name" value="GST_NTER"/>
    <property type="match status" value="1"/>
</dbReference>
<dbReference type="GO" id="GO:0006414">
    <property type="term" value="P:translational elongation"/>
    <property type="evidence" value="ECO:0007669"/>
    <property type="project" value="TreeGrafter"/>
</dbReference>
<evidence type="ECO:0000259" key="2">
    <source>
        <dbReference type="PROSITE" id="PS50405"/>
    </source>
</evidence>
<dbReference type="InterPro" id="IPR004046">
    <property type="entry name" value="GST_C"/>
</dbReference>
<dbReference type="VEuPathDB" id="FungiDB:BD410DRAFT_799952"/>
<accession>A0A4Y7QHV0</accession>